<evidence type="ECO:0000256" key="6">
    <source>
        <dbReference type="PIRSR" id="PIRSR600175-1"/>
    </source>
</evidence>
<dbReference type="Ensembl" id="ENSLACT00000011978.1">
    <property type="protein sequence ID" value="ENSLACP00000011887.1"/>
    <property type="gene ID" value="ENSLACG00000010463.1"/>
</dbReference>
<dbReference type="EMBL" id="AFYH01169425">
    <property type="status" value="NOT_ANNOTATED_CDS"/>
    <property type="molecule type" value="Genomic_DNA"/>
</dbReference>
<evidence type="ECO:0000256" key="1">
    <source>
        <dbReference type="ARBA" id="ARBA00004141"/>
    </source>
</evidence>
<dbReference type="EMBL" id="AFYH01169424">
    <property type="status" value="NOT_ANNOTATED_CDS"/>
    <property type="molecule type" value="Genomic_DNA"/>
</dbReference>
<dbReference type="PRINTS" id="PR00176">
    <property type="entry name" value="NANEUSMPORT"/>
</dbReference>
<feature type="transmembrane region" description="Helical" evidence="8">
    <location>
        <begin position="319"/>
        <end position="344"/>
    </location>
</feature>
<evidence type="ECO:0000256" key="8">
    <source>
        <dbReference type="SAM" id="Phobius"/>
    </source>
</evidence>
<accession>H3AQG6</accession>
<evidence type="ECO:0000256" key="7">
    <source>
        <dbReference type="PIRSR" id="PIRSR600175-2"/>
    </source>
</evidence>
<reference evidence="9" key="3">
    <citation type="submission" date="2025-09" db="UniProtKB">
        <authorList>
            <consortium name="Ensembl"/>
        </authorList>
    </citation>
    <scope>IDENTIFICATION</scope>
</reference>
<evidence type="ECO:0000256" key="5">
    <source>
        <dbReference type="ARBA" id="ARBA00023136"/>
    </source>
</evidence>
<dbReference type="PROSITE" id="PS00754">
    <property type="entry name" value="NA_NEUROTRAN_SYMP_2"/>
    <property type="match status" value="1"/>
</dbReference>
<dbReference type="AlphaFoldDB" id="H3AQG6"/>
<feature type="transmembrane region" description="Helical" evidence="8">
    <location>
        <begin position="134"/>
        <end position="167"/>
    </location>
</feature>
<dbReference type="SUPFAM" id="SSF161070">
    <property type="entry name" value="SNF-like"/>
    <property type="match status" value="1"/>
</dbReference>
<feature type="transmembrane region" description="Helical" evidence="8">
    <location>
        <begin position="350"/>
        <end position="373"/>
    </location>
</feature>
<feature type="transmembrane region" description="Helical" evidence="8">
    <location>
        <begin position="394"/>
        <end position="415"/>
    </location>
</feature>
<evidence type="ECO:0000256" key="2">
    <source>
        <dbReference type="ARBA" id="ARBA00022448"/>
    </source>
</evidence>
<keyword evidence="2" id="KW-0813">Transport</keyword>
<dbReference type="EMBL" id="AFYH01169422">
    <property type="status" value="NOT_ANNOTATED_CDS"/>
    <property type="molecule type" value="Genomic_DNA"/>
</dbReference>
<feature type="transmembrane region" description="Helical" evidence="8">
    <location>
        <begin position="216"/>
        <end position="241"/>
    </location>
</feature>
<name>H3AQG6_LATCH</name>
<evidence type="ECO:0000256" key="4">
    <source>
        <dbReference type="ARBA" id="ARBA00022989"/>
    </source>
</evidence>
<dbReference type="PANTHER" id="PTHR11616:SF96">
    <property type="entry name" value="SODIUM- AND CHLORIDE-DEPENDENT CREATINE TRANSPORTER 1"/>
    <property type="match status" value="1"/>
</dbReference>
<keyword evidence="6" id="KW-0915">Sodium</keyword>
<feature type="transmembrane region" description="Helical" evidence="8">
    <location>
        <begin position="187"/>
        <end position="204"/>
    </location>
</feature>
<organism evidence="9 10">
    <name type="scientific">Latimeria chalumnae</name>
    <name type="common">Coelacanth</name>
    <dbReference type="NCBI Taxonomy" id="7897"/>
    <lineage>
        <taxon>Eukaryota</taxon>
        <taxon>Metazoa</taxon>
        <taxon>Chordata</taxon>
        <taxon>Craniata</taxon>
        <taxon>Vertebrata</taxon>
        <taxon>Euteleostomi</taxon>
        <taxon>Coelacanthiformes</taxon>
        <taxon>Coelacanthidae</taxon>
        <taxon>Latimeria</taxon>
    </lineage>
</organism>
<sequence length="511" mass="57847">GLGYASLVITFLCNCYIVLLLVWAVYYLIHSFTKTLPWASCNNTWNSFDCMEVFQGDQCVNSTFSNSTFRNMTCMELEEKQSPIIEFWQNKVLKISSGLDEPGALNWELALCLLGCWTILYFCVWKGVKFSGKVVYFTAGFPYVVLFILFVRGLMLPGALNGITYYLKPDWSKLATAQVWIEAGTQAFYSTGIGFGVLSALGSFNRFNNNCFRDTFIIILINAGTNFFAGFVVFSTLGFMAAEQGMHISHVAESGPGLAFTTYPKAVTMMPLAPLWAVLFFVMLFFIVLDSMFVGIEGVVTALLDLVPTKFYRRYQREVAMAITCAVSFLISLSMVTQGGVYVFTLFDNYAASGMTLLWQTFWQCVVVGWVYGADRLLDDFAHMIGYRPFLFPLIKWCWLVISPCVCMCIFFFHLVNYERLSYNKVYTFPWWGEAIGWCLSLASMLCIPVTVTYKLCHAKGSLTERWRQVTKPLWSAPHLQYKVTDVTALSALSSSPEEKATKTLLQEYLI</sequence>
<dbReference type="PANTHER" id="PTHR11616">
    <property type="entry name" value="SODIUM/CHLORIDE DEPENDENT TRANSPORTER"/>
    <property type="match status" value="1"/>
</dbReference>
<keyword evidence="7" id="KW-1015">Disulfide bond</keyword>
<dbReference type="PROSITE" id="PS50267">
    <property type="entry name" value="NA_NEUROTRAN_SYMP_3"/>
    <property type="match status" value="1"/>
</dbReference>
<dbReference type="GO" id="GO:0005886">
    <property type="term" value="C:plasma membrane"/>
    <property type="evidence" value="ECO:0007669"/>
    <property type="project" value="TreeGrafter"/>
</dbReference>
<dbReference type="eggNOG" id="KOG3660">
    <property type="taxonomic scope" value="Eukaryota"/>
</dbReference>
<feature type="disulfide bond" evidence="7">
    <location>
        <begin position="41"/>
        <end position="50"/>
    </location>
</feature>
<protein>
    <submittedName>
        <fullName evidence="9">Solute carrier family 6 member 8</fullName>
    </submittedName>
</protein>
<dbReference type="GO" id="GO:0046872">
    <property type="term" value="F:metal ion binding"/>
    <property type="evidence" value="ECO:0007669"/>
    <property type="project" value="UniProtKB-KW"/>
</dbReference>
<evidence type="ECO:0000313" key="10">
    <source>
        <dbReference type="Proteomes" id="UP000008672"/>
    </source>
</evidence>
<dbReference type="Proteomes" id="UP000008672">
    <property type="component" value="Unassembled WGS sequence"/>
</dbReference>
<evidence type="ECO:0000313" key="9">
    <source>
        <dbReference type="Ensembl" id="ENSLACP00000011887.1"/>
    </source>
</evidence>
<reference evidence="9" key="2">
    <citation type="submission" date="2025-08" db="UniProtKB">
        <authorList>
            <consortium name="Ensembl"/>
        </authorList>
    </citation>
    <scope>IDENTIFICATION</scope>
</reference>
<feature type="binding site" evidence="6">
    <location>
        <position position="222"/>
    </location>
    <ligand>
        <name>Na(+)</name>
        <dbReference type="ChEBI" id="CHEBI:29101"/>
        <label>1</label>
    </ligand>
</feature>
<reference evidence="10" key="1">
    <citation type="submission" date="2011-08" db="EMBL/GenBank/DDBJ databases">
        <title>The draft genome of Latimeria chalumnae.</title>
        <authorList>
            <person name="Di Palma F."/>
            <person name="Alfoldi J."/>
            <person name="Johnson J."/>
            <person name="Berlin A."/>
            <person name="Gnerre S."/>
            <person name="Jaffe D."/>
            <person name="MacCallum I."/>
            <person name="Young S."/>
            <person name="Walker B.J."/>
            <person name="Lander E."/>
            <person name="Lindblad-Toh K."/>
        </authorList>
    </citation>
    <scope>NUCLEOTIDE SEQUENCE [LARGE SCALE GENOMIC DNA]</scope>
    <source>
        <strain evidence="10">Wild caught</strain>
    </source>
</reference>
<dbReference type="InParanoid" id="H3AQG6"/>
<dbReference type="InterPro" id="IPR000175">
    <property type="entry name" value="Na/ntran_symport"/>
</dbReference>
<keyword evidence="3 8" id="KW-0812">Transmembrane</keyword>
<keyword evidence="4 8" id="KW-1133">Transmembrane helix</keyword>
<dbReference type="GeneTree" id="ENSGT00940000155869"/>
<evidence type="ECO:0000256" key="3">
    <source>
        <dbReference type="ARBA" id="ARBA00022692"/>
    </source>
</evidence>
<feature type="binding site" evidence="6">
    <location>
        <position position="290"/>
    </location>
    <ligand>
        <name>Na(+)</name>
        <dbReference type="ChEBI" id="CHEBI:29101"/>
        <label>1</label>
    </ligand>
</feature>
<dbReference type="Pfam" id="PF00209">
    <property type="entry name" value="SNF"/>
    <property type="match status" value="1"/>
</dbReference>
<feature type="transmembrane region" description="Helical" evidence="8">
    <location>
        <begin position="275"/>
        <end position="307"/>
    </location>
</feature>
<dbReference type="GO" id="GO:0005332">
    <property type="term" value="F:gamma-aminobutyric acid:sodium:chloride symporter activity"/>
    <property type="evidence" value="ECO:0007669"/>
    <property type="project" value="TreeGrafter"/>
</dbReference>
<comment type="subcellular location">
    <subcellularLocation>
        <location evidence="1">Membrane</location>
        <topology evidence="1">Multi-pass membrane protein</topology>
    </subcellularLocation>
</comment>
<dbReference type="EMBL" id="AFYH01169426">
    <property type="status" value="NOT_ANNOTATED_CDS"/>
    <property type="molecule type" value="Genomic_DNA"/>
</dbReference>
<keyword evidence="6" id="KW-0479">Metal-binding</keyword>
<dbReference type="OMA" id="RERWILT"/>
<feature type="transmembrane region" description="Helical" evidence="8">
    <location>
        <begin position="435"/>
        <end position="457"/>
    </location>
</feature>
<dbReference type="HOGENOM" id="CLU_006855_9_0_1"/>
<feature type="binding site" evidence="6">
    <location>
        <position position="190"/>
    </location>
    <ligand>
        <name>Na(+)</name>
        <dbReference type="ChEBI" id="CHEBI:29101"/>
        <label>1</label>
    </ligand>
</feature>
<gene>
    <name evidence="9" type="primary">LOC102366456</name>
</gene>
<feature type="transmembrane region" description="Helical" evidence="8">
    <location>
        <begin position="104"/>
        <end position="122"/>
    </location>
</feature>
<keyword evidence="10" id="KW-1185">Reference proteome</keyword>
<dbReference type="InterPro" id="IPR037272">
    <property type="entry name" value="SNS_sf"/>
</dbReference>
<feature type="binding site" evidence="6">
    <location>
        <position position="291"/>
    </location>
    <ligand>
        <name>Na(+)</name>
        <dbReference type="ChEBI" id="CHEBI:29101"/>
        <label>1</label>
    </ligand>
</feature>
<dbReference type="EMBL" id="AFYH01169423">
    <property type="status" value="NOT_ANNOTATED_CDS"/>
    <property type="molecule type" value="Genomic_DNA"/>
</dbReference>
<keyword evidence="5 8" id="KW-0472">Membrane</keyword>
<proteinExistence type="predicted"/>
<feature type="transmembrane region" description="Helical" evidence="8">
    <location>
        <begin position="7"/>
        <end position="29"/>
    </location>
</feature>